<accession>A0A9P6DAQ6</accession>
<name>A0A9P6DAQ6_PLEER</name>
<sequence length="380" mass="42232">MSRNLNCGPRFNSSQYQHAPTTPTLPPTMSHDHSHISASAIAAVKGLWPRDDAQEIIGSDFTSSASSSSAYDNKPEHNDRHEFETSKPSSYGTGTFIQEKALGAWKSYQKNLLVDIPKLNPHASAFVPQLSQPLMVSPSTAPATQLPQWSSTFVRGAHGSREVQSAVANELLDTFPWSLYEISQVAQHFSWMAAVGNPHLAAFAVSVNRALGHRVGELAHGFRKHLELCCHDTFMAFWDMAYTNAITFQTTDASYVSSAIHLTAFIGDLFRMGLLRAEPTMDCLRVLLRNTVSLEHLEAMRSLLMKAGKCLWFTNPLGCAGERRSVELGRLAILQFRNEFRSQTMKMTETSGVLRTPRDGEIREMLYEIVGSLDVWMLPA</sequence>
<proteinExistence type="predicted"/>
<dbReference type="EMBL" id="MU154690">
    <property type="protein sequence ID" value="KAF9488933.1"/>
    <property type="molecule type" value="Genomic_DNA"/>
</dbReference>
<evidence type="ECO:0000313" key="3">
    <source>
        <dbReference type="Proteomes" id="UP000807025"/>
    </source>
</evidence>
<dbReference type="Gene3D" id="1.25.40.180">
    <property type="match status" value="1"/>
</dbReference>
<organism evidence="2 3">
    <name type="scientific">Pleurotus eryngii</name>
    <name type="common">Boletus of the steppes</name>
    <dbReference type="NCBI Taxonomy" id="5323"/>
    <lineage>
        <taxon>Eukaryota</taxon>
        <taxon>Fungi</taxon>
        <taxon>Dikarya</taxon>
        <taxon>Basidiomycota</taxon>
        <taxon>Agaricomycotina</taxon>
        <taxon>Agaricomycetes</taxon>
        <taxon>Agaricomycetidae</taxon>
        <taxon>Agaricales</taxon>
        <taxon>Pleurotineae</taxon>
        <taxon>Pleurotaceae</taxon>
        <taxon>Pleurotus</taxon>
    </lineage>
</organism>
<reference evidence="2" key="1">
    <citation type="submission" date="2020-11" db="EMBL/GenBank/DDBJ databases">
        <authorList>
            <consortium name="DOE Joint Genome Institute"/>
            <person name="Ahrendt S."/>
            <person name="Riley R."/>
            <person name="Andreopoulos W."/>
            <person name="Labutti K."/>
            <person name="Pangilinan J."/>
            <person name="Ruiz-Duenas F.J."/>
            <person name="Barrasa J.M."/>
            <person name="Sanchez-Garcia M."/>
            <person name="Camarero S."/>
            <person name="Miyauchi S."/>
            <person name="Serrano A."/>
            <person name="Linde D."/>
            <person name="Babiker R."/>
            <person name="Drula E."/>
            <person name="Ayuso-Fernandez I."/>
            <person name="Pacheco R."/>
            <person name="Padilla G."/>
            <person name="Ferreira P."/>
            <person name="Barriuso J."/>
            <person name="Kellner H."/>
            <person name="Castanera R."/>
            <person name="Alfaro M."/>
            <person name="Ramirez L."/>
            <person name="Pisabarro A.G."/>
            <person name="Kuo A."/>
            <person name="Tritt A."/>
            <person name="Lipzen A."/>
            <person name="He G."/>
            <person name="Yan M."/>
            <person name="Ng V."/>
            <person name="Cullen D."/>
            <person name="Martin F."/>
            <person name="Rosso M.-N."/>
            <person name="Henrissat B."/>
            <person name="Hibbett D."/>
            <person name="Martinez A.T."/>
            <person name="Grigoriev I.V."/>
        </authorList>
    </citation>
    <scope>NUCLEOTIDE SEQUENCE</scope>
    <source>
        <strain evidence="2">ATCC 90797</strain>
    </source>
</reference>
<evidence type="ECO:0000313" key="2">
    <source>
        <dbReference type="EMBL" id="KAF9488933.1"/>
    </source>
</evidence>
<feature type="compositionally biased region" description="Basic and acidic residues" evidence="1">
    <location>
        <begin position="73"/>
        <end position="85"/>
    </location>
</feature>
<dbReference type="OrthoDB" id="3071225at2759"/>
<comment type="caution">
    <text evidence="2">The sequence shown here is derived from an EMBL/GenBank/DDBJ whole genome shotgun (WGS) entry which is preliminary data.</text>
</comment>
<feature type="region of interest" description="Disordered" evidence="1">
    <location>
        <begin position="1"/>
        <end position="34"/>
    </location>
</feature>
<dbReference type="SUPFAM" id="SSF48371">
    <property type="entry name" value="ARM repeat"/>
    <property type="match status" value="1"/>
</dbReference>
<feature type="compositionally biased region" description="Polar residues" evidence="1">
    <location>
        <begin position="1"/>
        <end position="22"/>
    </location>
</feature>
<protein>
    <submittedName>
        <fullName evidence="2">Uncharacterized protein</fullName>
    </submittedName>
</protein>
<evidence type="ECO:0000256" key="1">
    <source>
        <dbReference type="SAM" id="MobiDB-lite"/>
    </source>
</evidence>
<gene>
    <name evidence="2" type="ORF">BDN71DRAFT_398254</name>
</gene>
<dbReference type="InterPro" id="IPR016024">
    <property type="entry name" value="ARM-type_fold"/>
</dbReference>
<dbReference type="Proteomes" id="UP000807025">
    <property type="component" value="Unassembled WGS sequence"/>
</dbReference>
<dbReference type="AlphaFoldDB" id="A0A9P6DAQ6"/>
<keyword evidence="3" id="KW-1185">Reference proteome</keyword>
<feature type="region of interest" description="Disordered" evidence="1">
    <location>
        <begin position="59"/>
        <end position="91"/>
    </location>
</feature>